<evidence type="ECO:0000259" key="4">
    <source>
        <dbReference type="SMART" id="SM00646"/>
    </source>
</evidence>
<dbReference type="CDD" id="cd02696">
    <property type="entry name" value="MurNAc-LAA"/>
    <property type="match status" value="1"/>
</dbReference>
<dbReference type="InterPro" id="IPR050695">
    <property type="entry name" value="N-acetylmuramoyl_amidase_3"/>
</dbReference>
<dbReference type="Gene3D" id="3.30.457.10">
    <property type="entry name" value="Copper amine oxidase-like, N-terminal domain"/>
    <property type="match status" value="1"/>
</dbReference>
<dbReference type="Gene3D" id="3.40.630.40">
    <property type="entry name" value="Zn-dependent exopeptidases"/>
    <property type="match status" value="1"/>
</dbReference>
<feature type="domain" description="MurNAc-LAA" evidence="4">
    <location>
        <begin position="357"/>
        <end position="465"/>
    </location>
</feature>
<dbReference type="InterPro" id="IPR012854">
    <property type="entry name" value="Cu_amine_oxidase-like_N"/>
</dbReference>
<reference evidence="5 6" key="1">
    <citation type="submission" date="2018-06" db="EMBL/GenBank/DDBJ databases">
        <title>Paenibacillus montanisoli sp. nov., isolated from mountain area soil.</title>
        <authorList>
            <person name="Wu M."/>
        </authorList>
    </citation>
    <scope>NUCLEOTIDE SEQUENCE [LARGE SCALE GENOMIC DNA]</scope>
    <source>
        <strain evidence="5 6">RA17</strain>
    </source>
</reference>
<dbReference type="Pfam" id="PF01520">
    <property type="entry name" value="Amidase_3"/>
    <property type="match status" value="1"/>
</dbReference>
<keyword evidence="1" id="KW-0378">Hydrolase</keyword>
<dbReference type="EMBL" id="QLUW01000001">
    <property type="protein sequence ID" value="RAP78151.1"/>
    <property type="molecule type" value="Genomic_DNA"/>
</dbReference>
<dbReference type="SMART" id="SM00646">
    <property type="entry name" value="Ami_3"/>
    <property type="match status" value="1"/>
</dbReference>
<evidence type="ECO:0000256" key="2">
    <source>
        <dbReference type="SAM" id="MobiDB-lite"/>
    </source>
</evidence>
<evidence type="ECO:0000256" key="3">
    <source>
        <dbReference type="SAM" id="SignalP"/>
    </source>
</evidence>
<keyword evidence="6" id="KW-1185">Reference proteome</keyword>
<dbReference type="SUPFAM" id="SSF55383">
    <property type="entry name" value="Copper amine oxidase, domain N"/>
    <property type="match status" value="1"/>
</dbReference>
<dbReference type="PANTHER" id="PTHR30404">
    <property type="entry name" value="N-ACETYLMURAMOYL-L-ALANINE AMIDASE"/>
    <property type="match status" value="1"/>
</dbReference>
<dbReference type="GO" id="GO:0009253">
    <property type="term" value="P:peptidoglycan catabolic process"/>
    <property type="evidence" value="ECO:0007669"/>
    <property type="project" value="InterPro"/>
</dbReference>
<name>A0A328U9X8_9BACL</name>
<dbReference type="OrthoDB" id="9806267at2"/>
<dbReference type="InterPro" id="IPR036582">
    <property type="entry name" value="Mao_N_sf"/>
</dbReference>
<dbReference type="Proteomes" id="UP000249260">
    <property type="component" value="Unassembled WGS sequence"/>
</dbReference>
<dbReference type="AlphaFoldDB" id="A0A328U9X8"/>
<dbReference type="Pfam" id="PF07833">
    <property type="entry name" value="Cu_amine_oxidN1"/>
    <property type="match status" value="1"/>
</dbReference>
<dbReference type="GO" id="GO:0030288">
    <property type="term" value="C:outer membrane-bounded periplasmic space"/>
    <property type="evidence" value="ECO:0007669"/>
    <property type="project" value="TreeGrafter"/>
</dbReference>
<keyword evidence="3" id="KW-0732">Signal</keyword>
<sequence>MMKKFVSAVMLLSLLISMFPSIVGAAVAPKLYLNGTLLQSAAEPRIVGSSTLVPIRTVTEGLGFDVAWEKPHVTISNGETNMVLTIGNKNAVVNDRVVPLDAPAIITSGSTMVPLRFVSEQFGVSVYWDKTTRSVYLNKPIPDAPPAETPDSGNGGESPAISSASLNSIEYNGLGSIYLSFEGDFKDLKTEVLHNPERVVIDLPYMKFNAESFTPGFTDANSAAKLGEIMIDSHPTLKKIRYSYYSDKPDTVRVVLDLLAPTNVQTAKEDQSIRIDVLEQTGPAPVVPPPQPKVYKVVLDAGHGGKDPGALAVNGRREKEYNLAITLKVKALLDNEPRIKAYLTRSDDTFVELDDRVAFANNLGADLFLSFHANKATSATVSGAETYYYRGDSIAFANVIHKHLIAGTGFRDRGVRQADFRVIKYTTMPAVLLEAGYLSNSGDTATLFSAAKQSKIAAEIVAGIKAYLKLS</sequence>
<comment type="caution">
    <text evidence="5">The sequence shown here is derived from an EMBL/GenBank/DDBJ whole genome shotgun (WGS) entry which is preliminary data.</text>
</comment>
<dbReference type="SUPFAM" id="SSF53187">
    <property type="entry name" value="Zn-dependent exopeptidases"/>
    <property type="match status" value="1"/>
</dbReference>
<feature type="signal peptide" evidence="3">
    <location>
        <begin position="1"/>
        <end position="25"/>
    </location>
</feature>
<proteinExistence type="predicted"/>
<feature type="region of interest" description="Disordered" evidence="2">
    <location>
        <begin position="139"/>
        <end position="161"/>
    </location>
</feature>
<accession>A0A328U9X8</accession>
<dbReference type="InterPro" id="IPR002508">
    <property type="entry name" value="MurNAc-LAA_cat"/>
</dbReference>
<dbReference type="PANTHER" id="PTHR30404:SF0">
    <property type="entry name" value="N-ACETYLMURAMOYL-L-ALANINE AMIDASE AMIC"/>
    <property type="match status" value="1"/>
</dbReference>
<gene>
    <name evidence="5" type="ORF">DL346_06865</name>
</gene>
<evidence type="ECO:0000313" key="5">
    <source>
        <dbReference type="EMBL" id="RAP78151.1"/>
    </source>
</evidence>
<evidence type="ECO:0000256" key="1">
    <source>
        <dbReference type="ARBA" id="ARBA00022801"/>
    </source>
</evidence>
<organism evidence="5 6">
    <name type="scientific">Paenibacillus montanisoli</name>
    <dbReference type="NCBI Taxonomy" id="2081970"/>
    <lineage>
        <taxon>Bacteria</taxon>
        <taxon>Bacillati</taxon>
        <taxon>Bacillota</taxon>
        <taxon>Bacilli</taxon>
        <taxon>Bacillales</taxon>
        <taxon>Paenibacillaceae</taxon>
        <taxon>Paenibacillus</taxon>
    </lineage>
</organism>
<dbReference type="GO" id="GO:0008745">
    <property type="term" value="F:N-acetylmuramoyl-L-alanine amidase activity"/>
    <property type="evidence" value="ECO:0007669"/>
    <property type="project" value="InterPro"/>
</dbReference>
<dbReference type="Gene3D" id="2.60.40.3500">
    <property type="match status" value="1"/>
</dbReference>
<evidence type="ECO:0000313" key="6">
    <source>
        <dbReference type="Proteomes" id="UP000249260"/>
    </source>
</evidence>
<feature type="chain" id="PRO_5016372689" evidence="3">
    <location>
        <begin position="26"/>
        <end position="471"/>
    </location>
</feature>
<dbReference type="RefSeq" id="WP_112881275.1">
    <property type="nucleotide sequence ID" value="NZ_QLUW01000001.1"/>
</dbReference>
<protein>
    <submittedName>
        <fullName evidence="5">N-acetylmuramoyl-L-alanine amidase</fullName>
    </submittedName>
</protein>